<feature type="transmembrane region" description="Helical" evidence="6">
    <location>
        <begin position="138"/>
        <end position="155"/>
    </location>
</feature>
<gene>
    <name evidence="8" type="ORF">NCTC10797_00327</name>
</gene>
<dbReference type="Pfam" id="PF06271">
    <property type="entry name" value="RDD"/>
    <property type="match status" value="1"/>
</dbReference>
<organism evidence="8 9">
    <name type="scientific">Nocardia cyriacigeorgica</name>
    <dbReference type="NCBI Taxonomy" id="135487"/>
    <lineage>
        <taxon>Bacteria</taxon>
        <taxon>Bacillati</taxon>
        <taxon>Actinomycetota</taxon>
        <taxon>Actinomycetes</taxon>
        <taxon>Mycobacteriales</taxon>
        <taxon>Nocardiaceae</taxon>
        <taxon>Nocardia</taxon>
    </lineage>
</organism>
<dbReference type="PANTHER" id="PTHR36115">
    <property type="entry name" value="PROLINE-RICH ANTIGEN HOMOLOG-RELATED"/>
    <property type="match status" value="1"/>
</dbReference>
<evidence type="ECO:0000256" key="3">
    <source>
        <dbReference type="ARBA" id="ARBA00022692"/>
    </source>
</evidence>
<reference evidence="8 9" key="1">
    <citation type="submission" date="2019-02" db="EMBL/GenBank/DDBJ databases">
        <authorList>
            <consortium name="Pathogen Informatics"/>
        </authorList>
    </citation>
    <scope>NUCLEOTIDE SEQUENCE [LARGE SCALE GENOMIC DNA]</scope>
    <source>
        <strain evidence="8 9">3012STDY6756504</strain>
    </source>
</reference>
<keyword evidence="2" id="KW-1003">Cell membrane</keyword>
<keyword evidence="5 6" id="KW-0472">Membrane</keyword>
<name>A0A4U8VX92_9NOCA</name>
<accession>A0A4U8VX92</accession>
<evidence type="ECO:0000256" key="2">
    <source>
        <dbReference type="ARBA" id="ARBA00022475"/>
    </source>
</evidence>
<feature type="transmembrane region" description="Helical" evidence="6">
    <location>
        <begin position="176"/>
        <end position="194"/>
    </location>
</feature>
<dbReference type="GO" id="GO:0005886">
    <property type="term" value="C:plasma membrane"/>
    <property type="evidence" value="ECO:0007669"/>
    <property type="project" value="UniProtKB-SubCell"/>
</dbReference>
<evidence type="ECO:0000313" key="8">
    <source>
        <dbReference type="EMBL" id="VFA96574.1"/>
    </source>
</evidence>
<evidence type="ECO:0000259" key="7">
    <source>
        <dbReference type="Pfam" id="PF06271"/>
    </source>
</evidence>
<dbReference type="PANTHER" id="PTHR36115:SF6">
    <property type="entry name" value="PROLINE-RICH ANTIGEN HOMOLOG"/>
    <property type="match status" value="1"/>
</dbReference>
<evidence type="ECO:0000256" key="4">
    <source>
        <dbReference type="ARBA" id="ARBA00022989"/>
    </source>
</evidence>
<protein>
    <submittedName>
        <fullName evidence="8">RDD family</fullName>
    </submittedName>
</protein>
<keyword evidence="3 6" id="KW-0812">Transmembrane</keyword>
<evidence type="ECO:0000256" key="6">
    <source>
        <dbReference type="SAM" id="Phobius"/>
    </source>
</evidence>
<evidence type="ECO:0000313" key="9">
    <source>
        <dbReference type="Proteomes" id="UP000290439"/>
    </source>
</evidence>
<evidence type="ECO:0000256" key="1">
    <source>
        <dbReference type="ARBA" id="ARBA00004651"/>
    </source>
</evidence>
<keyword evidence="4 6" id="KW-1133">Transmembrane helix</keyword>
<dbReference type="InterPro" id="IPR051791">
    <property type="entry name" value="Pra-immunoreactive"/>
</dbReference>
<dbReference type="AlphaFoldDB" id="A0A4U8VX92"/>
<dbReference type="EMBL" id="LR215973">
    <property type="protein sequence ID" value="VFA96574.1"/>
    <property type="molecule type" value="Genomic_DNA"/>
</dbReference>
<evidence type="ECO:0000256" key="5">
    <source>
        <dbReference type="ARBA" id="ARBA00023136"/>
    </source>
</evidence>
<feature type="transmembrane region" description="Helical" evidence="6">
    <location>
        <begin position="85"/>
        <end position="103"/>
    </location>
</feature>
<sequence length="215" mass="22678">MCHPRSSGDVILPLVTWADGVSTGYAVAGGPAHALILGAMARITGSWLSGPTADPGDPATPEFRGEHIGLPREGAGSLVGMGRRIAALMVDWVIAMGIAALIVRPDPQRIIAEADVPAGQQPPTNFEAVVSALSTPTWMVWVVVGILAVTLFGFTPGQYFLRLRVIRVDAPVRVGFVRALGRQLLLIFVVPALFTDADGRGMHDRATGTAVVRAR</sequence>
<comment type="subcellular location">
    <subcellularLocation>
        <location evidence="1">Cell membrane</location>
        <topology evidence="1">Multi-pass membrane protein</topology>
    </subcellularLocation>
</comment>
<dbReference type="Proteomes" id="UP000290439">
    <property type="component" value="Chromosome"/>
</dbReference>
<proteinExistence type="predicted"/>
<dbReference type="InterPro" id="IPR010432">
    <property type="entry name" value="RDD"/>
</dbReference>
<feature type="domain" description="RDD" evidence="7">
    <location>
        <begin position="79"/>
        <end position="207"/>
    </location>
</feature>